<gene>
    <name evidence="11" type="ORF">KVH43_12780</name>
</gene>
<evidence type="ECO:0000259" key="10">
    <source>
        <dbReference type="Pfam" id="PF20260"/>
    </source>
</evidence>
<dbReference type="RefSeq" id="WP_218282897.1">
    <property type="nucleotide sequence ID" value="NZ_CP078093.1"/>
</dbReference>
<keyword evidence="12" id="KW-1185">Reference proteome</keyword>
<comment type="subcellular location">
    <subcellularLocation>
        <location evidence="1 8">Cytoplasm</location>
    </subcellularLocation>
</comment>
<keyword evidence="6 8" id="KW-0808">Transferase</keyword>
<dbReference type="EC" id="2.1.1.193" evidence="8"/>
<protein>
    <recommendedName>
        <fullName evidence="2 8">Ribosomal RNA small subunit methyltransferase E</fullName>
        <ecNumber evidence="8">2.1.1.193</ecNumber>
    </recommendedName>
</protein>
<comment type="similarity">
    <text evidence="8">Belongs to the RNA methyltransferase RsmE family.</text>
</comment>
<comment type="catalytic activity">
    <reaction evidence="8">
        <text>uridine(1498) in 16S rRNA + S-adenosyl-L-methionine = N(3)-methyluridine(1498) in 16S rRNA + S-adenosyl-L-homocysteine + H(+)</text>
        <dbReference type="Rhea" id="RHEA:42920"/>
        <dbReference type="Rhea" id="RHEA-COMP:10283"/>
        <dbReference type="Rhea" id="RHEA-COMP:10284"/>
        <dbReference type="ChEBI" id="CHEBI:15378"/>
        <dbReference type="ChEBI" id="CHEBI:57856"/>
        <dbReference type="ChEBI" id="CHEBI:59789"/>
        <dbReference type="ChEBI" id="CHEBI:65315"/>
        <dbReference type="ChEBI" id="CHEBI:74502"/>
        <dbReference type="EC" id="2.1.1.193"/>
    </reaction>
</comment>
<evidence type="ECO:0000256" key="4">
    <source>
        <dbReference type="ARBA" id="ARBA00022552"/>
    </source>
</evidence>
<keyword evidence="4 8" id="KW-0698">rRNA processing</keyword>
<evidence type="ECO:0000313" key="12">
    <source>
        <dbReference type="Proteomes" id="UP000886818"/>
    </source>
</evidence>
<keyword evidence="7 8" id="KW-0949">S-adenosyl-L-methionine</keyword>
<evidence type="ECO:0000256" key="7">
    <source>
        <dbReference type="ARBA" id="ARBA00022691"/>
    </source>
</evidence>
<evidence type="ECO:0000256" key="5">
    <source>
        <dbReference type="ARBA" id="ARBA00022603"/>
    </source>
</evidence>
<evidence type="ECO:0000256" key="8">
    <source>
        <dbReference type="PIRNR" id="PIRNR015601"/>
    </source>
</evidence>
<keyword evidence="3 8" id="KW-0963">Cytoplasm</keyword>
<feature type="domain" description="Ribosomal RNA small subunit methyltransferase E methyltransferase" evidence="9">
    <location>
        <begin position="77"/>
        <end position="243"/>
    </location>
</feature>
<dbReference type="InterPro" id="IPR046887">
    <property type="entry name" value="RsmE_PUA-like"/>
</dbReference>
<name>A0ABX8RGX4_9CLOT</name>
<proteinExistence type="inferred from homology"/>
<dbReference type="PANTHER" id="PTHR30027:SF3">
    <property type="entry name" value="16S RRNA (URACIL(1498)-N(3))-METHYLTRANSFERASE"/>
    <property type="match status" value="1"/>
</dbReference>
<evidence type="ECO:0000313" key="11">
    <source>
        <dbReference type="EMBL" id="QXM06201.1"/>
    </source>
</evidence>
<evidence type="ECO:0000256" key="1">
    <source>
        <dbReference type="ARBA" id="ARBA00004496"/>
    </source>
</evidence>
<dbReference type="GO" id="GO:0032259">
    <property type="term" value="P:methylation"/>
    <property type="evidence" value="ECO:0007669"/>
    <property type="project" value="UniProtKB-KW"/>
</dbReference>
<evidence type="ECO:0000256" key="3">
    <source>
        <dbReference type="ARBA" id="ARBA00022490"/>
    </source>
</evidence>
<sequence length="252" mass="28764">MHRFFVDRKNISEEKKEIIIDYREDVKHIGKVLRLCKEDCIEVCDGNNNDYIGKIISISKSQIKLEILERKICDTEPQIQVALFQGIPKSSKMDMIVQKCTELGIYKIVPIITERTIVQLKDKKAEIKKIERWQKIADSAAKQCKRGIIPKVEAPLSFEEMLNSLADYDLKIIPYEQEKKVGLKNILSRNKEYKKIAIIIGPEGGFEYEEIIKAHNAGIVPIMLGPRILRTETAGLVALSVLMYEIGDLGGY</sequence>
<dbReference type="InterPro" id="IPR046886">
    <property type="entry name" value="RsmE_MTase_dom"/>
</dbReference>
<dbReference type="CDD" id="cd18084">
    <property type="entry name" value="RsmE-like"/>
    <property type="match status" value="1"/>
</dbReference>
<dbReference type="Pfam" id="PF20260">
    <property type="entry name" value="PUA_4"/>
    <property type="match status" value="1"/>
</dbReference>
<evidence type="ECO:0000256" key="6">
    <source>
        <dbReference type="ARBA" id="ARBA00022679"/>
    </source>
</evidence>
<dbReference type="NCBIfam" id="NF008692">
    <property type="entry name" value="PRK11713.1-5"/>
    <property type="match status" value="1"/>
</dbReference>
<dbReference type="InterPro" id="IPR006700">
    <property type="entry name" value="RsmE"/>
</dbReference>
<accession>A0ABX8RGX4</accession>
<comment type="function">
    <text evidence="8">Specifically methylates the N3 position of the uracil ring of uridine 1498 (m3U1498) in 16S rRNA. Acts on the fully assembled 30S ribosomal subunit.</text>
</comment>
<feature type="domain" description="Ribosomal RNA small subunit methyltransferase E PUA-like" evidence="10">
    <location>
        <begin position="24"/>
        <end position="68"/>
    </location>
</feature>
<dbReference type="PIRSF" id="PIRSF015601">
    <property type="entry name" value="MTase_slr0722"/>
    <property type="match status" value="1"/>
</dbReference>
<evidence type="ECO:0000259" key="9">
    <source>
        <dbReference type="Pfam" id="PF04452"/>
    </source>
</evidence>
<reference evidence="11" key="1">
    <citation type="submission" date="2021-07" db="EMBL/GenBank/DDBJ databases">
        <title>Complete genome sequence of Crassaminicella sp. 143-21, isolated from a deep-sea hydrothermal vent.</title>
        <authorList>
            <person name="Li X."/>
        </authorList>
    </citation>
    <scope>NUCLEOTIDE SEQUENCE</scope>
    <source>
        <strain evidence="11">143-21</strain>
    </source>
</reference>
<organism evidence="11 12">
    <name type="scientific">Crassaminicella indica</name>
    <dbReference type="NCBI Taxonomy" id="2855394"/>
    <lineage>
        <taxon>Bacteria</taxon>
        <taxon>Bacillati</taxon>
        <taxon>Bacillota</taxon>
        <taxon>Clostridia</taxon>
        <taxon>Eubacteriales</taxon>
        <taxon>Clostridiaceae</taxon>
        <taxon>Crassaminicella</taxon>
    </lineage>
</organism>
<dbReference type="EMBL" id="CP078093">
    <property type="protein sequence ID" value="QXM06201.1"/>
    <property type="molecule type" value="Genomic_DNA"/>
</dbReference>
<dbReference type="NCBIfam" id="TIGR00046">
    <property type="entry name" value="RsmE family RNA methyltransferase"/>
    <property type="match status" value="1"/>
</dbReference>
<dbReference type="Pfam" id="PF04452">
    <property type="entry name" value="Methyltrans_RNA"/>
    <property type="match status" value="1"/>
</dbReference>
<dbReference type="Proteomes" id="UP000886818">
    <property type="component" value="Chromosome"/>
</dbReference>
<evidence type="ECO:0000256" key="2">
    <source>
        <dbReference type="ARBA" id="ARBA00013673"/>
    </source>
</evidence>
<keyword evidence="5 8" id="KW-0489">Methyltransferase</keyword>
<dbReference type="GO" id="GO:0008168">
    <property type="term" value="F:methyltransferase activity"/>
    <property type="evidence" value="ECO:0007669"/>
    <property type="project" value="UniProtKB-KW"/>
</dbReference>
<dbReference type="PANTHER" id="PTHR30027">
    <property type="entry name" value="RIBOSOMAL RNA SMALL SUBUNIT METHYLTRANSFERASE E"/>
    <property type="match status" value="1"/>
</dbReference>